<dbReference type="GO" id="GO:0005829">
    <property type="term" value="C:cytosol"/>
    <property type="evidence" value="ECO:0007669"/>
    <property type="project" value="TreeGrafter"/>
</dbReference>
<dbReference type="EMBL" id="VIGD01000016">
    <property type="protein sequence ID" value="TQE89798.1"/>
    <property type="molecule type" value="Genomic_DNA"/>
</dbReference>
<evidence type="ECO:0000256" key="2">
    <source>
        <dbReference type="ARBA" id="ARBA00023125"/>
    </source>
</evidence>
<reference evidence="7 8" key="1">
    <citation type="submission" date="2019-06" db="EMBL/GenBank/DDBJ databases">
        <title>Genome sequence of Ureibacillus terrenus.</title>
        <authorList>
            <person name="Maclea K.S."/>
            <person name="Simoes M."/>
        </authorList>
    </citation>
    <scope>NUCLEOTIDE SEQUENCE [LARGE SCALE GENOMIC DNA]</scope>
    <source>
        <strain evidence="7 8">ATCC BAA-384</strain>
    </source>
</reference>
<evidence type="ECO:0000259" key="6">
    <source>
        <dbReference type="PROSITE" id="PS51063"/>
    </source>
</evidence>
<dbReference type="RefSeq" id="WP_141602952.1">
    <property type="nucleotide sequence ID" value="NZ_JARMSB010000026.1"/>
</dbReference>
<evidence type="ECO:0000256" key="1">
    <source>
        <dbReference type="ARBA" id="ARBA00023015"/>
    </source>
</evidence>
<keyword evidence="4" id="KW-0804">Transcription</keyword>
<evidence type="ECO:0000256" key="3">
    <source>
        <dbReference type="ARBA" id="ARBA00023159"/>
    </source>
</evidence>
<dbReference type="PANTHER" id="PTHR24567:SF26">
    <property type="entry name" value="REGULATORY PROTEIN YEIL"/>
    <property type="match status" value="1"/>
</dbReference>
<dbReference type="SUPFAM" id="SSF46785">
    <property type="entry name" value="Winged helix' DNA-binding domain"/>
    <property type="match status" value="1"/>
</dbReference>
<evidence type="ECO:0000259" key="5">
    <source>
        <dbReference type="PROSITE" id="PS50042"/>
    </source>
</evidence>
<name>A0A540UZB2_9BACL</name>
<dbReference type="AlphaFoldDB" id="A0A540UZB2"/>
<dbReference type="Gene3D" id="2.60.120.10">
    <property type="entry name" value="Jelly Rolls"/>
    <property type="match status" value="1"/>
</dbReference>
<protein>
    <submittedName>
        <fullName evidence="7">Crp/Fnr family transcriptional regulator</fullName>
    </submittedName>
</protein>
<comment type="caution">
    <text evidence="7">The sequence shown here is derived from an EMBL/GenBank/DDBJ whole genome shotgun (WGS) entry which is preliminary data.</text>
</comment>
<organism evidence="7 8">
    <name type="scientific">Ureibacillus terrenus</name>
    <dbReference type="NCBI Taxonomy" id="118246"/>
    <lineage>
        <taxon>Bacteria</taxon>
        <taxon>Bacillati</taxon>
        <taxon>Bacillota</taxon>
        <taxon>Bacilli</taxon>
        <taxon>Bacillales</taxon>
        <taxon>Caryophanaceae</taxon>
        <taxon>Ureibacillus</taxon>
    </lineage>
</organism>
<gene>
    <name evidence="7" type="ORF">FKZ59_11755</name>
</gene>
<dbReference type="SUPFAM" id="SSF51206">
    <property type="entry name" value="cAMP-binding domain-like"/>
    <property type="match status" value="1"/>
</dbReference>
<evidence type="ECO:0000313" key="8">
    <source>
        <dbReference type="Proteomes" id="UP000315753"/>
    </source>
</evidence>
<dbReference type="Pfam" id="PF00027">
    <property type="entry name" value="cNMP_binding"/>
    <property type="match status" value="1"/>
</dbReference>
<dbReference type="SMART" id="SM00419">
    <property type="entry name" value="HTH_CRP"/>
    <property type="match status" value="1"/>
</dbReference>
<keyword evidence="3" id="KW-0010">Activator</keyword>
<dbReference type="GO" id="GO:0003700">
    <property type="term" value="F:DNA-binding transcription factor activity"/>
    <property type="evidence" value="ECO:0007669"/>
    <property type="project" value="TreeGrafter"/>
</dbReference>
<dbReference type="InterPro" id="IPR018490">
    <property type="entry name" value="cNMP-bd_dom_sf"/>
</dbReference>
<dbReference type="OrthoDB" id="9776746at2"/>
<dbReference type="PROSITE" id="PS50042">
    <property type="entry name" value="CNMP_BINDING_3"/>
    <property type="match status" value="1"/>
</dbReference>
<dbReference type="SMART" id="SM00100">
    <property type="entry name" value="cNMP"/>
    <property type="match status" value="1"/>
</dbReference>
<feature type="domain" description="Cyclic nucleotide-binding" evidence="5">
    <location>
        <begin position="10"/>
        <end position="132"/>
    </location>
</feature>
<accession>A0A540UZB2</accession>
<keyword evidence="1" id="KW-0805">Transcription regulation</keyword>
<dbReference type="InterPro" id="IPR000595">
    <property type="entry name" value="cNMP-bd_dom"/>
</dbReference>
<proteinExistence type="predicted"/>
<sequence>MEQLKEYESLFPFIEELIVNEFNINYAKKSLPKGVAIFHEGDSCEGVPFVVKGCIRVSKIGKNGKEMSVYRVNAGETCILSVMSILTNEPYPLTAIVEEDAEAFIIPYEEFKKLMGASSDFQDYIYKTIMYRFQEVIKVMDEVIFHSTDERIIKFLLKYTENDGDMIEATHDKIAMEIGTAREVVSRLLKEMERKGWVHLSRGKVFVIKRTELVKKLEKLV</sequence>
<feature type="domain" description="HTH crp-type" evidence="6">
    <location>
        <begin position="146"/>
        <end position="211"/>
    </location>
</feature>
<dbReference type="PROSITE" id="PS51063">
    <property type="entry name" value="HTH_CRP_2"/>
    <property type="match status" value="1"/>
</dbReference>
<dbReference type="InterPro" id="IPR012318">
    <property type="entry name" value="HTH_CRP"/>
</dbReference>
<dbReference type="Pfam" id="PF13545">
    <property type="entry name" value="HTH_Crp_2"/>
    <property type="match status" value="1"/>
</dbReference>
<dbReference type="InterPro" id="IPR036388">
    <property type="entry name" value="WH-like_DNA-bd_sf"/>
</dbReference>
<dbReference type="Gene3D" id="1.10.10.10">
    <property type="entry name" value="Winged helix-like DNA-binding domain superfamily/Winged helix DNA-binding domain"/>
    <property type="match status" value="1"/>
</dbReference>
<dbReference type="CDD" id="cd00038">
    <property type="entry name" value="CAP_ED"/>
    <property type="match status" value="1"/>
</dbReference>
<dbReference type="InterPro" id="IPR014710">
    <property type="entry name" value="RmlC-like_jellyroll"/>
</dbReference>
<dbReference type="InterPro" id="IPR036390">
    <property type="entry name" value="WH_DNA-bd_sf"/>
</dbReference>
<keyword evidence="8" id="KW-1185">Reference proteome</keyword>
<dbReference type="Proteomes" id="UP000315753">
    <property type="component" value="Unassembled WGS sequence"/>
</dbReference>
<dbReference type="PANTHER" id="PTHR24567">
    <property type="entry name" value="CRP FAMILY TRANSCRIPTIONAL REGULATORY PROTEIN"/>
    <property type="match status" value="1"/>
</dbReference>
<dbReference type="GO" id="GO:0003677">
    <property type="term" value="F:DNA binding"/>
    <property type="evidence" value="ECO:0007669"/>
    <property type="project" value="UniProtKB-KW"/>
</dbReference>
<evidence type="ECO:0000256" key="4">
    <source>
        <dbReference type="ARBA" id="ARBA00023163"/>
    </source>
</evidence>
<keyword evidence="2" id="KW-0238">DNA-binding</keyword>
<evidence type="ECO:0000313" key="7">
    <source>
        <dbReference type="EMBL" id="TQE89798.1"/>
    </source>
</evidence>
<dbReference type="InterPro" id="IPR050397">
    <property type="entry name" value="Env_Response_Regulators"/>
</dbReference>